<gene>
    <name evidence="1" type="ORF">T05_1108</name>
</gene>
<accession>A0A0V0TR32</accession>
<protein>
    <submittedName>
        <fullName evidence="1">Uncharacterized protein</fullName>
    </submittedName>
</protein>
<dbReference type="EMBL" id="JYDJ01000172">
    <property type="protein sequence ID" value="KRX41377.1"/>
    <property type="molecule type" value="Genomic_DNA"/>
</dbReference>
<sequence>MNLHTKSLIYHERLDKKDLSIFSMEDEAYSQLNSVGKRQLQRQRSNLWYATYCMMAVCFFKTFREDRTMFVSLSASLVWRRASALLGRWEAIPRGRPSACWTPVKKGQSINSDWSSLVGAPPRRRGLASVSATQAARHSEARVQTIVLGGVSRTRACSNTSPTCRRQ</sequence>
<dbReference type="Proteomes" id="UP000055048">
    <property type="component" value="Unassembled WGS sequence"/>
</dbReference>
<evidence type="ECO:0000313" key="1">
    <source>
        <dbReference type="EMBL" id="KRX41377.1"/>
    </source>
</evidence>
<name>A0A0V0TR32_9BILA</name>
<comment type="caution">
    <text evidence="1">The sequence shown here is derived from an EMBL/GenBank/DDBJ whole genome shotgun (WGS) entry which is preliminary data.</text>
</comment>
<dbReference type="AlphaFoldDB" id="A0A0V0TR32"/>
<organism evidence="1 2">
    <name type="scientific">Trichinella murrelli</name>
    <dbReference type="NCBI Taxonomy" id="144512"/>
    <lineage>
        <taxon>Eukaryota</taxon>
        <taxon>Metazoa</taxon>
        <taxon>Ecdysozoa</taxon>
        <taxon>Nematoda</taxon>
        <taxon>Enoplea</taxon>
        <taxon>Dorylaimia</taxon>
        <taxon>Trichinellida</taxon>
        <taxon>Trichinellidae</taxon>
        <taxon>Trichinella</taxon>
    </lineage>
</organism>
<proteinExistence type="predicted"/>
<reference evidence="1 2" key="1">
    <citation type="submission" date="2015-01" db="EMBL/GenBank/DDBJ databases">
        <title>Evolution of Trichinella species and genotypes.</title>
        <authorList>
            <person name="Korhonen P.K."/>
            <person name="Edoardo P."/>
            <person name="Giuseppe L.R."/>
            <person name="Gasser R.B."/>
        </authorList>
    </citation>
    <scope>NUCLEOTIDE SEQUENCE [LARGE SCALE GENOMIC DNA]</scope>
    <source>
        <strain evidence="1">ISS417</strain>
    </source>
</reference>
<evidence type="ECO:0000313" key="2">
    <source>
        <dbReference type="Proteomes" id="UP000055048"/>
    </source>
</evidence>
<keyword evidence="2" id="KW-1185">Reference proteome</keyword>
<dbReference type="OrthoDB" id="10301022at2759"/>